<evidence type="ECO:0000256" key="5">
    <source>
        <dbReference type="SAM" id="MobiDB-lite"/>
    </source>
</evidence>
<sequence length="364" mass="42122">MSNAHAAREQAANRRVSRALQDSTMHDTDLQPLTPEDAKERYLRALEDDKADGTIRTRDYKLRHFVRWCDEKGIDNLNNLNGRDLEDYKHWRKEDGDLKKTTVRTQMSVIRGFIEYCGRINGVHPQLHEQVILPKLEDGENRSEDTIEADRIQDILGFMEKFEYATRDHVVLLLLWKTGVRTGSLRSLDLEDYHDREPALRLEHRPETDTPLKNKSNGERMVALGEKEAEVLDDFIRHKRQDVTDEHGRKPLITTKNGRIGKVTIRRTTYRYTRPCVVAGGCPHDKDPEDCGAAMNYDKASECPDSVSAHPFRRAAITHHLNNDVPKPMVSDRMDVSPDVIDEHYDAEDEKGKMNRRREYVESI</sequence>
<dbReference type="CDD" id="cd00397">
    <property type="entry name" value="DNA_BRE_C"/>
    <property type="match status" value="1"/>
</dbReference>
<reference evidence="8 9" key="1">
    <citation type="journal article" date="2019" name="Int. J. Syst. Evol. Microbiol.">
        <title>The Global Catalogue of Microorganisms (GCM) 10K type strain sequencing project: providing services to taxonomists for standard genome sequencing and annotation.</title>
        <authorList>
            <consortium name="The Broad Institute Genomics Platform"/>
            <consortium name="The Broad Institute Genome Sequencing Center for Infectious Disease"/>
            <person name="Wu L."/>
            <person name="Ma J."/>
        </authorList>
    </citation>
    <scope>NUCLEOTIDE SEQUENCE [LARGE SCALE GENOMIC DNA]</scope>
    <source>
        <strain evidence="8 9">JCM 19585</strain>
    </source>
</reference>
<keyword evidence="2 4" id="KW-0238">DNA-binding</keyword>
<dbReference type="Gene3D" id="1.10.443.10">
    <property type="entry name" value="Intergrase catalytic core"/>
    <property type="match status" value="1"/>
</dbReference>
<feature type="domain" description="Core-binding (CB)" evidence="7">
    <location>
        <begin position="33"/>
        <end position="118"/>
    </location>
</feature>
<dbReference type="InterPro" id="IPR004107">
    <property type="entry name" value="Integrase_SAM-like_N"/>
</dbReference>
<dbReference type="Proteomes" id="UP000628840">
    <property type="component" value="Unassembled WGS sequence"/>
</dbReference>
<dbReference type="Pfam" id="PF00589">
    <property type="entry name" value="Phage_integrase"/>
    <property type="match status" value="1"/>
</dbReference>
<evidence type="ECO:0000256" key="2">
    <source>
        <dbReference type="ARBA" id="ARBA00023125"/>
    </source>
</evidence>
<dbReference type="PANTHER" id="PTHR30349:SF41">
    <property type="entry name" value="INTEGRASE_RECOMBINASE PROTEIN MJ0367-RELATED"/>
    <property type="match status" value="1"/>
</dbReference>
<dbReference type="InterPro" id="IPR044068">
    <property type="entry name" value="CB"/>
</dbReference>
<dbReference type="GO" id="GO:0006310">
    <property type="term" value="P:DNA recombination"/>
    <property type="evidence" value="ECO:0007669"/>
    <property type="project" value="UniProtKB-KW"/>
</dbReference>
<dbReference type="EMBL" id="BMPF01000001">
    <property type="protein sequence ID" value="GGL28853.1"/>
    <property type="molecule type" value="Genomic_DNA"/>
</dbReference>
<gene>
    <name evidence="8" type="ORF">GCM10009037_10650</name>
</gene>
<keyword evidence="3" id="KW-0233">DNA recombination</keyword>
<evidence type="ECO:0000259" key="6">
    <source>
        <dbReference type="PROSITE" id="PS51898"/>
    </source>
</evidence>
<feature type="region of interest" description="Disordered" evidence="5">
    <location>
        <begin position="1"/>
        <end position="35"/>
    </location>
</feature>
<evidence type="ECO:0000256" key="4">
    <source>
        <dbReference type="PROSITE-ProRule" id="PRU01248"/>
    </source>
</evidence>
<name>A0A830ETJ1_9EURY</name>
<dbReference type="InterPro" id="IPR013762">
    <property type="entry name" value="Integrase-like_cat_sf"/>
</dbReference>
<evidence type="ECO:0000313" key="8">
    <source>
        <dbReference type="EMBL" id="GGL28853.1"/>
    </source>
</evidence>
<evidence type="ECO:0000259" key="7">
    <source>
        <dbReference type="PROSITE" id="PS51900"/>
    </source>
</evidence>
<dbReference type="PANTHER" id="PTHR30349">
    <property type="entry name" value="PHAGE INTEGRASE-RELATED"/>
    <property type="match status" value="1"/>
</dbReference>
<dbReference type="GO" id="GO:0015074">
    <property type="term" value="P:DNA integration"/>
    <property type="evidence" value="ECO:0007669"/>
    <property type="project" value="UniProtKB-KW"/>
</dbReference>
<feature type="domain" description="Tyr recombinase" evidence="6">
    <location>
        <begin position="142"/>
        <end position="358"/>
    </location>
</feature>
<evidence type="ECO:0000313" key="9">
    <source>
        <dbReference type="Proteomes" id="UP000628840"/>
    </source>
</evidence>
<dbReference type="InterPro" id="IPR010998">
    <property type="entry name" value="Integrase_recombinase_N"/>
</dbReference>
<dbReference type="PROSITE" id="PS51900">
    <property type="entry name" value="CB"/>
    <property type="match status" value="1"/>
</dbReference>
<dbReference type="SUPFAM" id="SSF56349">
    <property type="entry name" value="DNA breaking-rejoining enzymes"/>
    <property type="match status" value="1"/>
</dbReference>
<organism evidence="8 9">
    <name type="scientific">Halarchaeum grantii</name>
    <dbReference type="NCBI Taxonomy" id="1193105"/>
    <lineage>
        <taxon>Archaea</taxon>
        <taxon>Methanobacteriati</taxon>
        <taxon>Methanobacteriota</taxon>
        <taxon>Stenosarchaea group</taxon>
        <taxon>Halobacteria</taxon>
        <taxon>Halobacteriales</taxon>
        <taxon>Halobacteriaceae</taxon>
    </lineage>
</organism>
<dbReference type="InterPro" id="IPR002104">
    <property type="entry name" value="Integrase_catalytic"/>
</dbReference>
<evidence type="ECO:0000256" key="1">
    <source>
        <dbReference type="ARBA" id="ARBA00022908"/>
    </source>
</evidence>
<accession>A0A830ETJ1</accession>
<dbReference type="InterPro" id="IPR050090">
    <property type="entry name" value="Tyrosine_recombinase_XerCD"/>
</dbReference>
<dbReference type="Gene3D" id="1.10.150.130">
    <property type="match status" value="1"/>
</dbReference>
<feature type="compositionally biased region" description="Basic and acidic residues" evidence="5">
    <location>
        <begin position="1"/>
        <end position="12"/>
    </location>
</feature>
<dbReference type="InterPro" id="IPR011010">
    <property type="entry name" value="DNA_brk_join_enz"/>
</dbReference>
<dbReference type="Pfam" id="PF02899">
    <property type="entry name" value="Phage_int_SAM_1"/>
    <property type="match status" value="1"/>
</dbReference>
<keyword evidence="9" id="KW-1185">Reference proteome</keyword>
<dbReference type="GO" id="GO:0003677">
    <property type="term" value="F:DNA binding"/>
    <property type="evidence" value="ECO:0007669"/>
    <property type="project" value="UniProtKB-UniRule"/>
</dbReference>
<dbReference type="AlphaFoldDB" id="A0A830ETJ1"/>
<dbReference type="PROSITE" id="PS51898">
    <property type="entry name" value="TYR_RECOMBINASE"/>
    <property type="match status" value="1"/>
</dbReference>
<proteinExistence type="predicted"/>
<comment type="caution">
    <text evidence="8">The sequence shown here is derived from an EMBL/GenBank/DDBJ whole genome shotgun (WGS) entry which is preliminary data.</text>
</comment>
<keyword evidence="1" id="KW-0229">DNA integration</keyword>
<protein>
    <submittedName>
        <fullName evidence="8">Integrase</fullName>
    </submittedName>
</protein>
<evidence type="ECO:0000256" key="3">
    <source>
        <dbReference type="ARBA" id="ARBA00023172"/>
    </source>
</evidence>